<keyword evidence="3" id="KW-1185">Reference proteome</keyword>
<reference evidence="2" key="1">
    <citation type="submission" date="2018-02" db="EMBL/GenBank/DDBJ databases">
        <authorList>
            <person name="Vasarhelyi B.M."/>
            <person name="Deshmukh S."/>
            <person name="Balint B."/>
            <person name="Kukolya J."/>
        </authorList>
    </citation>
    <scope>NUCLEOTIDE SEQUENCE</scope>
    <source>
        <strain evidence="2">KB22</strain>
    </source>
</reference>
<dbReference type="InterPro" id="IPR027417">
    <property type="entry name" value="P-loop_NTPase"/>
</dbReference>
<protein>
    <recommendedName>
        <fullName evidence="1">NB-ARC domain-containing protein</fullName>
    </recommendedName>
</protein>
<dbReference type="SUPFAM" id="SSF52540">
    <property type="entry name" value="P-loop containing nucleoside triphosphate hydrolases"/>
    <property type="match status" value="1"/>
</dbReference>
<dbReference type="Gene3D" id="1.25.40.10">
    <property type="entry name" value="Tetratricopeptide repeat domain"/>
    <property type="match status" value="1"/>
</dbReference>
<dbReference type="InterPro" id="IPR011990">
    <property type="entry name" value="TPR-like_helical_dom_sf"/>
</dbReference>
<name>A0A928UWX0_9SPHI</name>
<evidence type="ECO:0000313" key="3">
    <source>
        <dbReference type="Proteomes" id="UP000616201"/>
    </source>
</evidence>
<feature type="domain" description="NB-ARC" evidence="1">
    <location>
        <begin position="358"/>
        <end position="477"/>
    </location>
</feature>
<organism evidence="2 3">
    <name type="scientific">Sphingobacterium hungaricum</name>
    <dbReference type="NCBI Taxonomy" id="2082723"/>
    <lineage>
        <taxon>Bacteria</taxon>
        <taxon>Pseudomonadati</taxon>
        <taxon>Bacteroidota</taxon>
        <taxon>Sphingobacteriia</taxon>
        <taxon>Sphingobacteriales</taxon>
        <taxon>Sphingobacteriaceae</taxon>
        <taxon>Sphingobacterium</taxon>
    </lineage>
</organism>
<evidence type="ECO:0000259" key="1">
    <source>
        <dbReference type="Pfam" id="PF00931"/>
    </source>
</evidence>
<dbReference type="InterPro" id="IPR002182">
    <property type="entry name" value="NB-ARC"/>
</dbReference>
<dbReference type="Proteomes" id="UP000616201">
    <property type="component" value="Unassembled WGS sequence"/>
</dbReference>
<dbReference type="Gene3D" id="3.40.50.300">
    <property type="entry name" value="P-loop containing nucleotide triphosphate hydrolases"/>
    <property type="match status" value="1"/>
</dbReference>
<dbReference type="AlphaFoldDB" id="A0A928UWX0"/>
<dbReference type="Pfam" id="PF00931">
    <property type="entry name" value="NB-ARC"/>
    <property type="match status" value="1"/>
</dbReference>
<proteinExistence type="predicted"/>
<dbReference type="SUPFAM" id="SSF48452">
    <property type="entry name" value="TPR-like"/>
    <property type="match status" value="1"/>
</dbReference>
<comment type="caution">
    <text evidence="2">The sequence shown here is derived from an EMBL/GenBank/DDBJ whole genome shotgun (WGS) entry which is preliminary data.</text>
</comment>
<evidence type="ECO:0000313" key="2">
    <source>
        <dbReference type="EMBL" id="MBE8714796.1"/>
    </source>
</evidence>
<sequence>MIAHCQRPCEIEQSLIELINVNRDAPYVNRGFYFQYLTVLDKWISNFILEDDVIVYTEVGNDIKEIGKKLVFTQVKCYTTSFSFRNKTLRKEILHFFVQYLQEKERNPSVEFHFLTNTSIANNERLLQSWMNEQDTIGTELFEKCCGKVEEILNSEFKLIKRQRLDKKYLTRQDKEGIKQQFTSLGEFFKSSILLEDFVKRIKWYFSAESPEKHINTLQDKILTNLGHPRFNGRPPKLLMEALLSEIYRFSQLSDASLRKVDNTLLNNILLAKDSDIKQYVNESLLELLDVKFSVIYQELQKYRSIQEKHSSELAVQGQLLQSLRDNTSDTTGKYPKDLTLIPNVRISEIIGRKEELRRLTETLEKAIQVNLAGEDGVGKTTLVKIYLNVLRDRYDHLLWIDCENGLLSGVIQNTDLIANLGIEFAPDKIGEEKFLQIIRTLNSLKGRKILVLDNLPDLGQLETVRNLSQWDIIVTSMVRLPEICILQVERFSFADAKDLFRKYEPERHASDEDLKALFEYIEYNTLIIELTAKTIRASYDLNVSDLLRHFKGQSLDDVELDIEIAKGGSKVRLVNFLLEMFDLSKLSKLESFFMGMFALLPSSEIYLSDLVTWFGKDHEKQNKVDFANLINSLHERGLVTREGDNIKVHKMLQEALLYKERKSYNPFVVYAAQIGWLVRRFNEGAAHNPVQAMRFLKYGQSILSNIKEAYRGSVYQPLLVLENEVLNILFWLKSSTGTLKKWEDLINRATKYLLKDNLALGSMFNNYAYALIENGEMEKAMSYLKKSIKILRIHEKDQLALLICVLCNLARLHAELDEFESFNKTFNEITSLRKKYNCWEDPTFPIQCNLLALVNQKATNYSTAIDMYNIAINAHLQLPNENRNELNLVLFLSNLAMCYLFNREEDKAEHTVTFALEVLRKLEVKADKVLVNAINILLMITTYKNEEALSVKLKKILETLSGRVYTD</sequence>
<gene>
    <name evidence="2" type="ORF">C4F49_14010</name>
</gene>
<dbReference type="EMBL" id="PRDK01000008">
    <property type="protein sequence ID" value="MBE8714796.1"/>
    <property type="molecule type" value="Genomic_DNA"/>
</dbReference>
<accession>A0A928UWX0</accession>